<dbReference type="Proteomes" id="UP000006859">
    <property type="component" value="Chromosome"/>
</dbReference>
<dbReference type="InterPro" id="IPR007817">
    <property type="entry name" value="Isocyanide_synthase_DIT1"/>
</dbReference>
<dbReference type="PANTHER" id="PTHR37285:SF5">
    <property type="entry name" value="SPORE WALL MATURATION PROTEIN DIT1"/>
    <property type="match status" value="1"/>
</dbReference>
<gene>
    <name evidence="1" type="ordered locus">Dda3937_01910</name>
</gene>
<dbReference type="eggNOG" id="COG3207">
    <property type="taxonomic scope" value="Bacteria"/>
</dbReference>
<dbReference type="HOGENOM" id="CLU_038280_0_0_6"/>
<protein>
    <submittedName>
        <fullName evidence="1">Pyoverdine biosynthesis protein PvcA</fullName>
    </submittedName>
</protein>
<reference evidence="1 2" key="1">
    <citation type="journal article" date="2011" name="J. Bacteriol.">
        <title>Genome sequence of the plant-pathogenic bacterium Dickeya dadantii 3937.</title>
        <authorList>
            <person name="Glasner J.D."/>
            <person name="Yang C.H."/>
            <person name="Reverchon S."/>
            <person name="Hugouvieux-Cotte-Pattat N."/>
            <person name="Condemine G."/>
            <person name="Bohin J.P."/>
            <person name="Van Gijsegem F."/>
            <person name="Yang S."/>
            <person name="Franza T."/>
            <person name="Expert D."/>
            <person name="Plunkett G. III"/>
            <person name="San Francisco M.J."/>
            <person name="Charkowski A.O."/>
            <person name="Py B."/>
            <person name="Bell K."/>
            <person name="Rauscher L."/>
            <person name="Rodriguez-Palenzuela P."/>
            <person name="Toussaint A."/>
            <person name="Holeva M.C."/>
            <person name="He S.Y."/>
            <person name="Douet V."/>
            <person name="Boccara M."/>
            <person name="Blanco C."/>
            <person name="Toth I."/>
            <person name="Anderson B.D."/>
            <person name="Biehl B.S."/>
            <person name="Mau B."/>
            <person name="Flynn S.M."/>
            <person name="Barras F."/>
            <person name="Lindeberg M."/>
            <person name="Birch P.R."/>
            <person name="Tsuyumu S."/>
            <person name="Shi X."/>
            <person name="Hibbing M."/>
            <person name="Yap M.N."/>
            <person name="Carpentier M."/>
            <person name="Dassa E."/>
            <person name="Umehara M."/>
            <person name="Kim J.F."/>
            <person name="Rusch M."/>
            <person name="Soni P."/>
            <person name="Mayhew G.F."/>
            <person name="Fouts D.E."/>
            <person name="Gill S.R."/>
            <person name="Blattner F.R."/>
            <person name="Keen N.T."/>
            <person name="Perna N.T."/>
        </authorList>
    </citation>
    <scope>NUCLEOTIDE SEQUENCE [LARGE SCALE GENOMIC DNA]</scope>
    <source>
        <strain evidence="1 2">3937</strain>
    </source>
</reference>
<evidence type="ECO:0000313" key="1">
    <source>
        <dbReference type="EMBL" id="ADM97314.1"/>
    </source>
</evidence>
<sequence>MYDGYKTYIKVIQMNIQRKESWLNGANDFLMETGVKEIALAIIEKIFARRCLVEGSGQENYRYEDEVAPHLDTVMQAVSQQQPIVMILPAFPGKSPNRKKTLGHLPDYAELYALDNLHELCQEIRRVYQPGAVIGICSDGYVFSDVVKIPDSQVKDYTDIIGDYCTKKYPGMFFMYDLINTYPEIKHLDSLREELMIQYGTSLLALKNRVKEEPEAASMYKGVTRFLCEDYGGMDEFAGVSNAQIQKVARVAAYRVIQRSEAWSKHLEERFPQAVRLSIHPQFRISKKIGIRLAPVKDRWRTPWHSVAVKRGADIYLEKRSNVDERHYHLIFKSGRPFHYVSTQINNTNSQIKNTNTQINSVSTQINDASTQIKAE</sequence>
<dbReference type="EMBL" id="CP002038">
    <property type="protein sequence ID" value="ADM97314.1"/>
    <property type="molecule type" value="Genomic_DNA"/>
</dbReference>
<dbReference type="PANTHER" id="PTHR37285">
    <property type="entry name" value="SPORE WALL MATURATION PROTEIN DIT1"/>
    <property type="match status" value="1"/>
</dbReference>
<dbReference type="STRING" id="198628.Dda3937_01910"/>
<evidence type="ECO:0000313" key="2">
    <source>
        <dbReference type="Proteomes" id="UP000006859"/>
    </source>
</evidence>
<dbReference type="Pfam" id="PF05141">
    <property type="entry name" value="DIT1_PvcA"/>
    <property type="match status" value="1"/>
</dbReference>
<proteinExistence type="predicted"/>
<organism evidence="1 2">
    <name type="scientific">Dickeya dadantii (strain 3937)</name>
    <name type="common">Erwinia chrysanthemi (strain 3937)</name>
    <dbReference type="NCBI Taxonomy" id="198628"/>
    <lineage>
        <taxon>Bacteria</taxon>
        <taxon>Pseudomonadati</taxon>
        <taxon>Pseudomonadota</taxon>
        <taxon>Gammaproteobacteria</taxon>
        <taxon>Enterobacterales</taxon>
        <taxon>Pectobacteriaceae</taxon>
        <taxon>Dickeya</taxon>
    </lineage>
</organism>
<accession>E0SCG4</accession>
<name>E0SCG4_DICD3</name>
<keyword evidence="2" id="KW-1185">Reference proteome</keyword>
<dbReference type="AlphaFoldDB" id="E0SCG4"/>
<dbReference type="KEGG" id="ddd:Dda3937_01910"/>